<keyword evidence="5" id="KW-1185">Reference proteome</keyword>
<proteinExistence type="predicted"/>
<comment type="caution">
    <text evidence="4">The sequence shown here is derived from an EMBL/GenBank/DDBJ whole genome shotgun (WGS) entry which is preliminary data.</text>
</comment>
<dbReference type="PANTHER" id="PTHR11388">
    <property type="entry name" value="ORGANIC ANION TRANSPORTER"/>
    <property type="match status" value="1"/>
</dbReference>
<feature type="transmembrane region" description="Helical" evidence="3">
    <location>
        <begin position="115"/>
        <end position="135"/>
    </location>
</feature>
<dbReference type="InterPro" id="IPR004156">
    <property type="entry name" value="OATP"/>
</dbReference>
<evidence type="ECO:0008006" key="6">
    <source>
        <dbReference type="Google" id="ProtNLM"/>
    </source>
</evidence>
<dbReference type="EMBL" id="JAHRIQ010070091">
    <property type="protein sequence ID" value="MEQ2243599.1"/>
    <property type="molecule type" value="Genomic_DNA"/>
</dbReference>
<feature type="transmembrane region" description="Helical" evidence="3">
    <location>
        <begin position="26"/>
        <end position="49"/>
    </location>
</feature>
<accession>A0ABV0UFT1</accession>
<dbReference type="InterPro" id="IPR036259">
    <property type="entry name" value="MFS_trans_sf"/>
</dbReference>
<organism evidence="4 5">
    <name type="scientific">Ilyodon furcidens</name>
    <name type="common">goldbreast splitfin</name>
    <dbReference type="NCBI Taxonomy" id="33524"/>
    <lineage>
        <taxon>Eukaryota</taxon>
        <taxon>Metazoa</taxon>
        <taxon>Chordata</taxon>
        <taxon>Craniata</taxon>
        <taxon>Vertebrata</taxon>
        <taxon>Euteleostomi</taxon>
        <taxon>Actinopterygii</taxon>
        <taxon>Neopterygii</taxon>
        <taxon>Teleostei</taxon>
        <taxon>Neoteleostei</taxon>
        <taxon>Acanthomorphata</taxon>
        <taxon>Ovalentaria</taxon>
        <taxon>Atherinomorphae</taxon>
        <taxon>Cyprinodontiformes</taxon>
        <taxon>Goodeidae</taxon>
        <taxon>Ilyodon</taxon>
    </lineage>
</organism>
<evidence type="ECO:0000313" key="4">
    <source>
        <dbReference type="EMBL" id="MEQ2243599.1"/>
    </source>
</evidence>
<protein>
    <recommendedName>
        <fullName evidence="6">Solute carrier organic anion transporter family member</fullName>
    </recommendedName>
</protein>
<gene>
    <name evidence="4" type="ORF">ILYODFUR_008550</name>
</gene>
<dbReference type="Proteomes" id="UP001482620">
    <property type="component" value="Unassembled WGS sequence"/>
</dbReference>
<comment type="subcellular location">
    <subcellularLocation>
        <location evidence="1">Membrane</location>
        <topology evidence="1">Multi-pass membrane protein</topology>
    </subcellularLocation>
</comment>
<keyword evidence="3" id="KW-1133">Transmembrane helix</keyword>
<evidence type="ECO:0000256" key="3">
    <source>
        <dbReference type="SAM" id="Phobius"/>
    </source>
</evidence>
<keyword evidence="3" id="KW-0812">Transmembrane</keyword>
<evidence type="ECO:0000313" key="5">
    <source>
        <dbReference type="Proteomes" id="UP001482620"/>
    </source>
</evidence>
<dbReference type="SUPFAM" id="SSF103473">
    <property type="entry name" value="MFS general substrate transporter"/>
    <property type="match status" value="1"/>
</dbReference>
<keyword evidence="3" id="KW-0472">Membrane</keyword>
<sequence>MTSAANMSAVLGQCSRGTECDSQFKIYMALSVLGAFISACGGTPGYIVLLRSIKPDLKSLALGMQTLIIRTLGGIPPPIYFGALIDRTCLKWGTKQCGGRGACRFYDSNAFRLTFLGLIFGLYILGNMLWGVLYVKIIKRQKKLALREQAKENGVEGNRLSNGHANISIVKHKGDANNESSI</sequence>
<reference evidence="4 5" key="1">
    <citation type="submission" date="2021-06" db="EMBL/GenBank/DDBJ databases">
        <authorList>
            <person name="Palmer J.M."/>
        </authorList>
    </citation>
    <scope>NUCLEOTIDE SEQUENCE [LARGE SCALE GENOMIC DNA]</scope>
    <source>
        <strain evidence="5">if_2019</strain>
        <tissue evidence="4">Muscle</tissue>
    </source>
</reference>
<name>A0ABV0UFT1_9TELE</name>
<dbReference type="PANTHER" id="PTHR11388:SF89">
    <property type="entry name" value="SOLUTE CARRIER ORGANIC ANION TRANSPORTER FAMILY MEMBER 1B3"/>
    <property type="match status" value="1"/>
</dbReference>
<evidence type="ECO:0000256" key="2">
    <source>
        <dbReference type="ARBA" id="ARBA00023157"/>
    </source>
</evidence>
<evidence type="ECO:0000256" key="1">
    <source>
        <dbReference type="ARBA" id="ARBA00004141"/>
    </source>
</evidence>
<keyword evidence="2" id="KW-1015">Disulfide bond</keyword>
<dbReference type="Pfam" id="PF03137">
    <property type="entry name" value="OATP"/>
    <property type="match status" value="1"/>
</dbReference>